<evidence type="ECO:0000313" key="6">
    <source>
        <dbReference type="Proteomes" id="UP000441585"/>
    </source>
</evidence>
<dbReference type="AlphaFoldDB" id="A0A6I2MHA7"/>
<proteinExistence type="predicted"/>
<evidence type="ECO:0000256" key="2">
    <source>
        <dbReference type="ARBA" id="ARBA00023125"/>
    </source>
</evidence>
<dbReference type="GO" id="GO:0003677">
    <property type="term" value="F:DNA binding"/>
    <property type="evidence" value="ECO:0007669"/>
    <property type="project" value="UniProtKB-KW"/>
</dbReference>
<evidence type="ECO:0000256" key="3">
    <source>
        <dbReference type="ARBA" id="ARBA00023163"/>
    </source>
</evidence>
<sequence>MENREQMMYEMESLMRNIVRQLRNEINQVLSNVLSRNEFIVLKSLKDNGPLNSSVLAKELDVSASHITTVTDSLFAKDLITRKRSPNDRRITVIELTDQGHLVLTEFESKKTEFFSKRFQCYTDEELYQLIQLFGKLDRSK</sequence>
<dbReference type="Gene3D" id="1.10.10.10">
    <property type="entry name" value="Winged helix-like DNA-binding domain superfamily/Winged helix DNA-binding domain"/>
    <property type="match status" value="1"/>
</dbReference>
<dbReference type="InterPro" id="IPR036388">
    <property type="entry name" value="WH-like_DNA-bd_sf"/>
</dbReference>
<dbReference type="PANTHER" id="PTHR42756:SF1">
    <property type="entry name" value="TRANSCRIPTIONAL REPRESSOR OF EMRAB OPERON"/>
    <property type="match status" value="1"/>
</dbReference>
<dbReference type="SUPFAM" id="SSF46785">
    <property type="entry name" value="Winged helix' DNA-binding domain"/>
    <property type="match status" value="1"/>
</dbReference>
<evidence type="ECO:0000259" key="4">
    <source>
        <dbReference type="PROSITE" id="PS50995"/>
    </source>
</evidence>
<organism evidence="5 6">
    <name type="scientific">Metabacillus idriensis</name>
    <dbReference type="NCBI Taxonomy" id="324768"/>
    <lineage>
        <taxon>Bacteria</taxon>
        <taxon>Bacillati</taxon>
        <taxon>Bacillota</taxon>
        <taxon>Bacilli</taxon>
        <taxon>Bacillales</taxon>
        <taxon>Bacillaceae</taxon>
        <taxon>Metabacillus</taxon>
    </lineage>
</organism>
<protein>
    <submittedName>
        <fullName evidence="5">MarR family transcriptional regulator</fullName>
    </submittedName>
</protein>
<dbReference type="EMBL" id="WKKF01000006">
    <property type="protein sequence ID" value="MRX55841.1"/>
    <property type="molecule type" value="Genomic_DNA"/>
</dbReference>
<keyword evidence="3" id="KW-0804">Transcription</keyword>
<reference evidence="5 6" key="1">
    <citation type="submission" date="2019-11" db="EMBL/GenBank/DDBJ databases">
        <title>Bacillus idriensis genome.</title>
        <authorList>
            <person name="Konopka E.N."/>
            <person name="Newman J.D."/>
        </authorList>
    </citation>
    <scope>NUCLEOTIDE SEQUENCE [LARGE SCALE GENOMIC DNA]</scope>
    <source>
        <strain evidence="5 6">DSM 19097</strain>
    </source>
</reference>
<evidence type="ECO:0000313" key="5">
    <source>
        <dbReference type="EMBL" id="MRX55841.1"/>
    </source>
</evidence>
<dbReference type="PANTHER" id="PTHR42756">
    <property type="entry name" value="TRANSCRIPTIONAL REGULATOR, MARR"/>
    <property type="match status" value="1"/>
</dbReference>
<feature type="domain" description="HTH marR-type" evidence="4">
    <location>
        <begin position="8"/>
        <end position="139"/>
    </location>
</feature>
<gene>
    <name evidence="5" type="ORF">GJU41_17910</name>
</gene>
<accession>A0A6I2MHA7</accession>
<dbReference type="SMART" id="SM00347">
    <property type="entry name" value="HTH_MARR"/>
    <property type="match status" value="1"/>
</dbReference>
<dbReference type="RefSeq" id="WP_170292826.1">
    <property type="nucleotide sequence ID" value="NZ_WKKF01000006.1"/>
</dbReference>
<name>A0A6I2MHA7_9BACI</name>
<dbReference type="PRINTS" id="PR00598">
    <property type="entry name" value="HTHMARR"/>
</dbReference>
<dbReference type="InterPro" id="IPR000835">
    <property type="entry name" value="HTH_MarR-typ"/>
</dbReference>
<dbReference type="GO" id="GO:0003700">
    <property type="term" value="F:DNA-binding transcription factor activity"/>
    <property type="evidence" value="ECO:0007669"/>
    <property type="project" value="InterPro"/>
</dbReference>
<dbReference type="Pfam" id="PF01047">
    <property type="entry name" value="MarR"/>
    <property type="match status" value="1"/>
</dbReference>
<keyword evidence="1" id="KW-0805">Transcription regulation</keyword>
<dbReference type="Proteomes" id="UP000441585">
    <property type="component" value="Unassembled WGS sequence"/>
</dbReference>
<dbReference type="PROSITE" id="PS50995">
    <property type="entry name" value="HTH_MARR_2"/>
    <property type="match status" value="1"/>
</dbReference>
<keyword evidence="2" id="KW-0238">DNA-binding</keyword>
<keyword evidence="6" id="KW-1185">Reference proteome</keyword>
<dbReference type="InterPro" id="IPR036390">
    <property type="entry name" value="WH_DNA-bd_sf"/>
</dbReference>
<evidence type="ECO:0000256" key="1">
    <source>
        <dbReference type="ARBA" id="ARBA00023015"/>
    </source>
</evidence>
<comment type="caution">
    <text evidence="5">The sequence shown here is derived from an EMBL/GenBank/DDBJ whole genome shotgun (WGS) entry which is preliminary data.</text>
</comment>